<feature type="transmembrane region" description="Helical" evidence="2">
    <location>
        <begin position="52"/>
        <end position="71"/>
    </location>
</feature>
<keyword evidence="5" id="KW-1185">Reference proteome</keyword>
<dbReference type="InterPro" id="IPR029787">
    <property type="entry name" value="Nucleotide_cyclase"/>
</dbReference>
<evidence type="ECO:0000313" key="5">
    <source>
        <dbReference type="Proteomes" id="UP000275048"/>
    </source>
</evidence>
<proteinExistence type="inferred from homology"/>
<evidence type="ECO:0000256" key="2">
    <source>
        <dbReference type="SAM" id="Phobius"/>
    </source>
</evidence>
<comment type="caution">
    <text evidence="4">The sequence shown here is derived from an EMBL/GenBank/DDBJ whole genome shotgun (WGS) entry which is preliminary data.</text>
</comment>
<feature type="transmembrane region" description="Helical" evidence="2">
    <location>
        <begin position="219"/>
        <end position="239"/>
    </location>
</feature>
<name>A0A3M7ZWR8_9MICO</name>
<evidence type="ECO:0000259" key="3">
    <source>
        <dbReference type="PROSITE" id="PS50125"/>
    </source>
</evidence>
<feature type="transmembrane region" description="Helical" evidence="2">
    <location>
        <begin position="185"/>
        <end position="207"/>
    </location>
</feature>
<dbReference type="Pfam" id="PF00211">
    <property type="entry name" value="Guanylate_cyc"/>
    <property type="match status" value="1"/>
</dbReference>
<keyword evidence="2" id="KW-1133">Transmembrane helix</keyword>
<dbReference type="GO" id="GO:0004016">
    <property type="term" value="F:adenylate cyclase activity"/>
    <property type="evidence" value="ECO:0007669"/>
    <property type="project" value="UniProtKB-ARBA"/>
</dbReference>
<dbReference type="PANTHER" id="PTHR43081">
    <property type="entry name" value="ADENYLATE CYCLASE, TERMINAL-DIFFERENTIATION SPECIFIC-RELATED"/>
    <property type="match status" value="1"/>
</dbReference>
<dbReference type="Proteomes" id="UP000275048">
    <property type="component" value="Unassembled WGS sequence"/>
</dbReference>
<evidence type="ECO:0000256" key="1">
    <source>
        <dbReference type="ARBA" id="ARBA00005381"/>
    </source>
</evidence>
<evidence type="ECO:0000313" key="4">
    <source>
        <dbReference type="EMBL" id="RNB43141.1"/>
    </source>
</evidence>
<dbReference type="RefSeq" id="WP_138708146.1">
    <property type="nucleotide sequence ID" value="NZ_RHHB01000081.1"/>
</dbReference>
<dbReference type="SUPFAM" id="SSF55073">
    <property type="entry name" value="Nucleotide cyclase"/>
    <property type="match status" value="1"/>
</dbReference>
<feature type="domain" description="Guanylate cyclase" evidence="3">
    <location>
        <begin position="288"/>
        <end position="384"/>
    </location>
</feature>
<dbReference type="Gene3D" id="3.30.70.1230">
    <property type="entry name" value="Nucleotide cyclase"/>
    <property type="match status" value="1"/>
</dbReference>
<keyword evidence="2" id="KW-0812">Transmembrane</keyword>
<feature type="transmembrane region" description="Helical" evidence="2">
    <location>
        <begin position="115"/>
        <end position="138"/>
    </location>
</feature>
<sequence>MSAGPRATGPAAPPLGAGRVLFTGLILLIPLAGLFLLVARPELDAAWEHQPSHFWLVLAVGAINAALAWAVGAAARLRGDARLLLVALSFFAAAGFLALHALATPGVLLEASNTGFALATPVGLAIASVFAAWSSLDFDAERSARLMRRAPWLVGGLVAAMAAWAAVSLLRLGPLDAAAPPERTTVPFAVLGVVSLVFYSIAVVRYLRVPRHSASPLPLALAAAFTLLAEASIAIVLGRNWHMSWWEWHVLMLAAFVIIAVTAQRSWREERWAGLYSLDTAAGEREVSVLFADLEGFTRFSEAHDPAEVTAMLNTYFTEAIPPLVERFGGRIDRIIGDAIMVVFDSRAAGEPHARRAAGAALALQEATGAVAVAHPGWPRFRVG</sequence>
<protein>
    <submittedName>
        <fullName evidence="4">Adenylate/guanylate cyclase domain-containing protein</fullName>
    </submittedName>
</protein>
<feature type="transmembrane region" description="Helical" evidence="2">
    <location>
        <begin position="83"/>
        <end position="103"/>
    </location>
</feature>
<reference evidence="4 5" key="1">
    <citation type="submission" date="2018-10" db="EMBL/GenBank/DDBJ databases">
        <title>Isolation, diversity and antibacterial activity of antinobacteria from the wheat rhizosphere soil.</title>
        <authorList>
            <person name="Sun T."/>
        </authorList>
    </citation>
    <scope>NUCLEOTIDE SEQUENCE [LARGE SCALE GENOMIC DNA]</scope>
    <source>
        <strain evidence="4 5">SJ-23</strain>
    </source>
</reference>
<dbReference type="PROSITE" id="PS50125">
    <property type="entry name" value="GUANYLATE_CYCLASE_2"/>
    <property type="match status" value="1"/>
</dbReference>
<dbReference type="GO" id="GO:0009190">
    <property type="term" value="P:cyclic nucleotide biosynthetic process"/>
    <property type="evidence" value="ECO:0007669"/>
    <property type="project" value="InterPro"/>
</dbReference>
<dbReference type="GO" id="GO:0035556">
    <property type="term" value="P:intracellular signal transduction"/>
    <property type="evidence" value="ECO:0007669"/>
    <property type="project" value="InterPro"/>
</dbReference>
<dbReference type="InterPro" id="IPR001054">
    <property type="entry name" value="A/G_cyclase"/>
</dbReference>
<feature type="transmembrane region" description="Helical" evidence="2">
    <location>
        <begin position="245"/>
        <end position="263"/>
    </location>
</feature>
<dbReference type="EMBL" id="RHHB01000081">
    <property type="protein sequence ID" value="RNB43141.1"/>
    <property type="molecule type" value="Genomic_DNA"/>
</dbReference>
<keyword evidence="2" id="KW-0472">Membrane</keyword>
<gene>
    <name evidence="4" type="ORF">EDM22_19085</name>
</gene>
<dbReference type="PANTHER" id="PTHR43081:SF1">
    <property type="entry name" value="ADENYLATE CYCLASE, TERMINAL-DIFFERENTIATION SPECIFIC"/>
    <property type="match status" value="1"/>
</dbReference>
<organism evidence="4 5">
    <name type="scientific">Agromyces tardus</name>
    <dbReference type="NCBI Taxonomy" id="2583849"/>
    <lineage>
        <taxon>Bacteria</taxon>
        <taxon>Bacillati</taxon>
        <taxon>Actinomycetota</taxon>
        <taxon>Actinomycetes</taxon>
        <taxon>Micrococcales</taxon>
        <taxon>Microbacteriaceae</taxon>
        <taxon>Agromyces</taxon>
    </lineage>
</organism>
<feature type="transmembrane region" description="Helical" evidence="2">
    <location>
        <begin position="20"/>
        <end position="40"/>
    </location>
</feature>
<dbReference type="InterPro" id="IPR050697">
    <property type="entry name" value="Adenylyl/Guanylyl_Cyclase_3/4"/>
</dbReference>
<dbReference type="OrthoDB" id="5476461at2"/>
<accession>A0A3M7ZWR8</accession>
<dbReference type="CDD" id="cd07302">
    <property type="entry name" value="CHD"/>
    <property type="match status" value="1"/>
</dbReference>
<comment type="similarity">
    <text evidence="1">Belongs to the adenylyl cyclase class-3 family.</text>
</comment>
<feature type="transmembrane region" description="Helical" evidence="2">
    <location>
        <begin position="150"/>
        <end position="173"/>
    </location>
</feature>
<feature type="non-terminal residue" evidence="4">
    <location>
        <position position="384"/>
    </location>
</feature>
<dbReference type="AlphaFoldDB" id="A0A3M7ZWR8"/>